<evidence type="ECO:0000313" key="1">
    <source>
        <dbReference type="EMBL" id="NEM91474.1"/>
    </source>
</evidence>
<accession>A0A7C9PN80</accession>
<dbReference type="Proteomes" id="UP000479756">
    <property type="component" value="Unassembled WGS sequence"/>
</dbReference>
<sequence>MTEQPFVLLVDDDPQQEAFALALSAHGVEAKHVLPDDLTAGDLNRASLVLIDEFIENWTAREAVEDRIGLFVRDGVALAAVLRSALDGRGPSPETAPTPRNTALVLRTGHLAVLAEGTPAFIRPMTVASRHDLEWVAEKAQVDAETLARFAALAVATKALPTEWGDPTDPTAQLQWLALEEQPWREDAIAQIELCRPPWTVLAATSAGRRWLSWFIQRILPFPTFLVDDRRAASYLGLKPSALDVLLEGDGDAAGALKQAKYTGQLAAFAGRRWWRAGIAAVKQLALETAEGRSADDISRALAALHGTDLDVLGLRHPVFQIDADYNLVDEPLEITEAVRLQPDGWPSYADDPWLATTSIDAEASLAKLIVIDDRADVAEDDGE</sequence>
<evidence type="ECO:0000313" key="2">
    <source>
        <dbReference type="Proteomes" id="UP000479756"/>
    </source>
</evidence>
<dbReference type="RefSeq" id="WP_163473219.1">
    <property type="nucleotide sequence ID" value="NZ_JAAGWZ010000002.1"/>
</dbReference>
<dbReference type="EMBL" id="JAAGWZ010000002">
    <property type="protein sequence ID" value="NEM91474.1"/>
    <property type="molecule type" value="Genomic_DNA"/>
</dbReference>
<organism evidence="1 2">
    <name type="scientific">Galbitalea soli</name>
    <dbReference type="NCBI Taxonomy" id="1268042"/>
    <lineage>
        <taxon>Bacteria</taxon>
        <taxon>Bacillati</taxon>
        <taxon>Actinomycetota</taxon>
        <taxon>Actinomycetes</taxon>
        <taxon>Micrococcales</taxon>
        <taxon>Microbacteriaceae</taxon>
        <taxon>Galbitalea</taxon>
    </lineage>
</organism>
<gene>
    <name evidence="1" type="ORF">G3T37_08895</name>
</gene>
<protein>
    <submittedName>
        <fullName evidence="1">Uncharacterized protein</fullName>
    </submittedName>
</protein>
<name>A0A7C9PN80_9MICO</name>
<proteinExistence type="predicted"/>
<comment type="caution">
    <text evidence="1">The sequence shown here is derived from an EMBL/GenBank/DDBJ whole genome shotgun (WGS) entry which is preliminary data.</text>
</comment>
<reference evidence="1 2" key="1">
    <citation type="journal article" date="2014" name="Int. J. Syst. Evol. Microbiol.">
        <title>Description of Galbitalea soli gen. nov., sp. nov., and Frondihabitans sucicola sp. nov.</title>
        <authorList>
            <person name="Kim S.J."/>
            <person name="Lim J.M."/>
            <person name="Ahn J.H."/>
            <person name="Weon H.Y."/>
            <person name="Hamada M."/>
            <person name="Suzuki K."/>
            <person name="Ahn T.Y."/>
            <person name="Kwon S.W."/>
        </authorList>
    </citation>
    <scope>NUCLEOTIDE SEQUENCE [LARGE SCALE GENOMIC DNA]</scope>
    <source>
        <strain evidence="1 2">NBRC 108727</strain>
    </source>
</reference>
<dbReference type="AlphaFoldDB" id="A0A7C9PN80"/>
<keyword evidence="2" id="KW-1185">Reference proteome</keyword>